<sequence length="600" mass="67984">MATSGFSDVCLCDTHVFDGTHFSRWKHHMLDHFRAMGPKVWWVITSGLTHVLDEENITEAQEALYTLDANALCYLMDALSSDVFFKVNQNGTARMLWDSIKHTYGDASTWDDGKYEEVKPKVVAHEDVEHDDNKVVVEDCSTSWSSDDDDLSTTRSLDKMDDEATSDASHHSTPSTLDGDDGSCSDDDTTTSSPSSSHCFMSQGDTKFKSLMKAFEKKLKKDESSSHGSNDQSHIVTNPCDVEKKNVSTSCDDLLDMPCSSQIDPCSTSMSCETNRLKENNELREQVKNLSNKLERCYNSKVTFEHMLKTQKYYGDNCGLGFNKKSMTKSERKREKKMKKLQQLKLSHSMCYRCHEIGHLHFTCPNGAKLKLKKEEVRLKHVKCFKCHTWGHLASICPTKQFVKQQEKPQTKPQVEQEKKPQAQVKINHETKVDLKMKKKTRRGGRARNQIHIQDAKNMMSKNEDKKDLAHIKCFKCGDMGHFASKCSNKLEKKTQATHERQGNEEHQMSNGEKALPKRRCYSCRKRRHMAHSCPLGTTSKPISINANNILRKDGNGTSLVAIAKHPAIHTMALPKYHGIGGLIQLSSYLLHLIESSIEA</sequence>
<gene>
    <name evidence="5" type="ORF">EJB05_00009</name>
</gene>
<keyword evidence="1" id="KW-0862">Zinc</keyword>
<feature type="non-terminal residue" evidence="5">
    <location>
        <position position="1"/>
    </location>
</feature>
<feature type="domain" description="CCHC-type" evidence="4">
    <location>
        <begin position="351"/>
        <end position="366"/>
    </location>
</feature>
<organism evidence="5 6">
    <name type="scientific">Eragrostis curvula</name>
    <name type="common">weeping love grass</name>
    <dbReference type="NCBI Taxonomy" id="38414"/>
    <lineage>
        <taxon>Eukaryota</taxon>
        <taxon>Viridiplantae</taxon>
        <taxon>Streptophyta</taxon>
        <taxon>Embryophyta</taxon>
        <taxon>Tracheophyta</taxon>
        <taxon>Spermatophyta</taxon>
        <taxon>Magnoliopsida</taxon>
        <taxon>Liliopsida</taxon>
        <taxon>Poales</taxon>
        <taxon>Poaceae</taxon>
        <taxon>PACMAD clade</taxon>
        <taxon>Chloridoideae</taxon>
        <taxon>Eragrostideae</taxon>
        <taxon>Eragrostidinae</taxon>
        <taxon>Eragrostis</taxon>
    </lineage>
</organism>
<accession>A0A5J9WKG5</accession>
<dbReference type="Pfam" id="PF00098">
    <property type="entry name" value="zf-CCHC"/>
    <property type="match status" value="1"/>
</dbReference>
<dbReference type="SMART" id="SM00343">
    <property type="entry name" value="ZnF_C2HC"/>
    <property type="match status" value="4"/>
</dbReference>
<dbReference type="InterPro" id="IPR036875">
    <property type="entry name" value="Znf_CCHC_sf"/>
</dbReference>
<dbReference type="GO" id="GO:0003676">
    <property type="term" value="F:nucleic acid binding"/>
    <property type="evidence" value="ECO:0007669"/>
    <property type="project" value="InterPro"/>
</dbReference>
<feature type="compositionally biased region" description="Basic and acidic residues" evidence="3">
    <location>
        <begin position="494"/>
        <end position="508"/>
    </location>
</feature>
<dbReference type="Gramene" id="TVU48738">
    <property type="protein sequence ID" value="TVU48738"/>
    <property type="gene ID" value="EJB05_00009"/>
</dbReference>
<dbReference type="InterPro" id="IPR051714">
    <property type="entry name" value="Znf_CCHC_NABP"/>
</dbReference>
<dbReference type="PANTHER" id="PTHR23002">
    <property type="entry name" value="ZINC FINGER CCHC DOMAIN CONTAINING PROTEIN"/>
    <property type="match status" value="1"/>
</dbReference>
<evidence type="ECO:0000256" key="1">
    <source>
        <dbReference type="PROSITE-ProRule" id="PRU00047"/>
    </source>
</evidence>
<proteinExistence type="predicted"/>
<dbReference type="Gene3D" id="4.10.60.10">
    <property type="entry name" value="Zinc finger, CCHC-type"/>
    <property type="match status" value="2"/>
</dbReference>
<keyword evidence="6" id="KW-1185">Reference proteome</keyword>
<keyword evidence="1" id="KW-0863">Zinc-finger</keyword>
<name>A0A5J9WKG5_9POAL</name>
<comment type="caution">
    <text evidence="5">The sequence shown here is derived from an EMBL/GenBank/DDBJ whole genome shotgun (WGS) entry which is preliminary data.</text>
</comment>
<dbReference type="AlphaFoldDB" id="A0A5J9WKG5"/>
<dbReference type="Proteomes" id="UP000324897">
    <property type="component" value="Chromosome 6"/>
</dbReference>
<dbReference type="GO" id="GO:0008270">
    <property type="term" value="F:zinc ion binding"/>
    <property type="evidence" value="ECO:0007669"/>
    <property type="project" value="UniProtKB-KW"/>
</dbReference>
<dbReference type="PROSITE" id="PS50158">
    <property type="entry name" value="ZF_CCHC"/>
    <property type="match status" value="2"/>
</dbReference>
<dbReference type="OrthoDB" id="695047at2759"/>
<evidence type="ECO:0000256" key="3">
    <source>
        <dbReference type="SAM" id="MobiDB-lite"/>
    </source>
</evidence>
<feature type="coiled-coil region" evidence="2">
    <location>
        <begin position="273"/>
        <end position="300"/>
    </location>
</feature>
<dbReference type="InterPro" id="IPR001878">
    <property type="entry name" value="Znf_CCHC"/>
</dbReference>
<dbReference type="EMBL" id="RWGY01000002">
    <property type="protein sequence ID" value="TVU48738.1"/>
    <property type="molecule type" value="Genomic_DNA"/>
</dbReference>
<protein>
    <recommendedName>
        <fullName evidence="4">CCHC-type domain-containing protein</fullName>
    </recommendedName>
</protein>
<feature type="region of interest" description="Disordered" evidence="3">
    <location>
        <begin position="494"/>
        <end position="514"/>
    </location>
</feature>
<reference evidence="5 6" key="1">
    <citation type="journal article" date="2019" name="Sci. Rep.">
        <title>A high-quality genome of Eragrostis curvula grass provides insights into Poaceae evolution and supports new strategies to enhance forage quality.</title>
        <authorList>
            <person name="Carballo J."/>
            <person name="Santos B.A.C.M."/>
            <person name="Zappacosta D."/>
            <person name="Garbus I."/>
            <person name="Selva J.P."/>
            <person name="Gallo C.A."/>
            <person name="Diaz A."/>
            <person name="Albertini E."/>
            <person name="Caccamo M."/>
            <person name="Echenique V."/>
        </authorList>
    </citation>
    <scope>NUCLEOTIDE SEQUENCE [LARGE SCALE GENOMIC DNA]</scope>
    <source>
        <strain evidence="6">cv. Victoria</strain>
        <tissue evidence="5">Leaf</tissue>
    </source>
</reference>
<evidence type="ECO:0000313" key="5">
    <source>
        <dbReference type="EMBL" id="TVU48738.1"/>
    </source>
</evidence>
<feature type="compositionally biased region" description="Basic and acidic residues" evidence="3">
    <location>
        <begin position="124"/>
        <end position="137"/>
    </location>
</feature>
<feature type="compositionally biased region" description="Acidic residues" evidence="3">
    <location>
        <begin position="178"/>
        <end position="189"/>
    </location>
</feature>
<feature type="domain" description="CCHC-type" evidence="4">
    <location>
        <begin position="473"/>
        <end position="489"/>
    </location>
</feature>
<evidence type="ECO:0000313" key="6">
    <source>
        <dbReference type="Proteomes" id="UP000324897"/>
    </source>
</evidence>
<dbReference type="SUPFAM" id="SSF57756">
    <property type="entry name" value="Retrovirus zinc finger-like domains"/>
    <property type="match status" value="2"/>
</dbReference>
<keyword evidence="2" id="KW-0175">Coiled coil</keyword>
<evidence type="ECO:0000256" key="2">
    <source>
        <dbReference type="SAM" id="Coils"/>
    </source>
</evidence>
<feature type="region of interest" description="Disordered" evidence="3">
    <location>
        <begin position="124"/>
        <end position="199"/>
    </location>
</feature>
<evidence type="ECO:0000259" key="4">
    <source>
        <dbReference type="PROSITE" id="PS50158"/>
    </source>
</evidence>
<keyword evidence="1" id="KW-0479">Metal-binding</keyword>